<evidence type="ECO:0000256" key="4">
    <source>
        <dbReference type="PIRNR" id="PIRNR006181"/>
    </source>
</evidence>
<dbReference type="Proteomes" id="UP001205740">
    <property type="component" value="Unassembled WGS sequence"/>
</dbReference>
<comment type="caution">
    <text evidence="6">The sequence shown here is derived from an EMBL/GenBank/DDBJ whole genome shotgun (WGS) entry which is preliminary data.</text>
</comment>
<protein>
    <recommendedName>
        <fullName evidence="4">Cys-tRNA(Pro)/Cys-tRNA(Cys) deacylase</fullName>
        <ecNumber evidence="4">4.2.-.-</ecNumber>
    </recommendedName>
</protein>
<dbReference type="InterPro" id="IPR036754">
    <property type="entry name" value="YbaK/aa-tRNA-synt-asso_dom_sf"/>
</dbReference>
<dbReference type="InterPro" id="IPR007214">
    <property type="entry name" value="YbaK/aa-tRNA-synth-assoc-dom"/>
</dbReference>
<dbReference type="EMBL" id="JAMTCG010000004">
    <property type="protein sequence ID" value="MCP2161307.1"/>
    <property type="molecule type" value="Genomic_DNA"/>
</dbReference>
<evidence type="ECO:0000256" key="1">
    <source>
        <dbReference type="ARBA" id="ARBA00009798"/>
    </source>
</evidence>
<name>A0ABT1H3I6_9NOCA</name>
<accession>A0ABT1H3I6</accession>
<dbReference type="Pfam" id="PF04073">
    <property type="entry name" value="tRNA_edit"/>
    <property type="match status" value="1"/>
</dbReference>
<gene>
    <name evidence="6" type="ORF">LX12_002502</name>
</gene>
<keyword evidence="3 4" id="KW-0456">Lyase</keyword>
<feature type="domain" description="YbaK/aminoacyl-tRNA synthetase-associated" evidence="5">
    <location>
        <begin position="41"/>
        <end position="157"/>
    </location>
</feature>
<proteinExistence type="inferred from homology"/>
<evidence type="ECO:0000313" key="7">
    <source>
        <dbReference type="Proteomes" id="UP001205740"/>
    </source>
</evidence>
<comment type="similarity">
    <text evidence="1 4">Belongs to the prolyl-tRNA editing family. YbaK/EbsC subfamily.</text>
</comment>
<dbReference type="InterPro" id="IPR004369">
    <property type="entry name" value="Prolyl-tRNA_editing_YbaK/EbsC"/>
</dbReference>
<dbReference type="PANTHER" id="PTHR30411:SF0">
    <property type="entry name" value="CYS-TRNA(PRO)_CYS-TRNA(CYS) DEACYLASE YBAK"/>
    <property type="match status" value="1"/>
</dbReference>
<dbReference type="PANTHER" id="PTHR30411">
    <property type="entry name" value="CYTOPLASMIC PROTEIN"/>
    <property type="match status" value="1"/>
</dbReference>
<reference evidence="6 7" key="1">
    <citation type="submission" date="2022-06" db="EMBL/GenBank/DDBJ databases">
        <title>Genomic Encyclopedia of Archaeal and Bacterial Type Strains, Phase II (KMG-II): from individual species to whole genera.</title>
        <authorList>
            <person name="Goeker M."/>
        </authorList>
    </citation>
    <scope>NUCLEOTIDE SEQUENCE [LARGE SCALE GENOMIC DNA]</scope>
    <source>
        <strain evidence="6 7">DSM 45037</strain>
    </source>
</reference>
<evidence type="ECO:0000256" key="3">
    <source>
        <dbReference type="ARBA" id="ARBA00023239"/>
    </source>
</evidence>
<dbReference type="RefSeq" id="WP_253654877.1">
    <property type="nucleotide sequence ID" value="NZ_BAAAOE010000002.1"/>
</dbReference>
<keyword evidence="2 4" id="KW-0648">Protein biosynthesis</keyword>
<evidence type="ECO:0000256" key="2">
    <source>
        <dbReference type="ARBA" id="ARBA00022917"/>
    </source>
</evidence>
<keyword evidence="7" id="KW-1185">Reference proteome</keyword>
<sequence>MAPDVGVSTPATAALTAARVPYTVHRYRSVMVNGSFGEEAVDQLGAALDVAAERVFKTLVVAAPGAGRAGLAVAVVPVPRRMAPKAVAAALGVSRVEMADPAAVTRATGYVLGGVSPVGQRRALPTVVHTSATAFATILCSGGRRGLEIELSPADLVAVTDAVVADICA</sequence>
<organism evidence="6 7">
    <name type="scientific">Williamsia serinedens</name>
    <dbReference type="NCBI Taxonomy" id="391736"/>
    <lineage>
        <taxon>Bacteria</taxon>
        <taxon>Bacillati</taxon>
        <taxon>Actinomycetota</taxon>
        <taxon>Actinomycetes</taxon>
        <taxon>Mycobacteriales</taxon>
        <taxon>Nocardiaceae</taxon>
        <taxon>Williamsia</taxon>
    </lineage>
</organism>
<dbReference type="EC" id="4.2.-.-" evidence="4"/>
<dbReference type="PIRSF" id="PIRSF006181">
    <property type="entry name" value="EbsC_YbaK"/>
    <property type="match status" value="1"/>
</dbReference>
<dbReference type="SUPFAM" id="SSF55826">
    <property type="entry name" value="YbaK/ProRS associated domain"/>
    <property type="match status" value="1"/>
</dbReference>
<evidence type="ECO:0000259" key="5">
    <source>
        <dbReference type="Pfam" id="PF04073"/>
    </source>
</evidence>
<dbReference type="CDD" id="cd00002">
    <property type="entry name" value="YbaK_deacylase"/>
    <property type="match status" value="1"/>
</dbReference>
<dbReference type="Gene3D" id="3.90.960.10">
    <property type="entry name" value="YbaK/aminoacyl-tRNA synthetase-associated domain"/>
    <property type="match status" value="1"/>
</dbReference>
<evidence type="ECO:0000313" key="6">
    <source>
        <dbReference type="EMBL" id="MCP2161307.1"/>
    </source>
</evidence>